<evidence type="ECO:0000313" key="2">
    <source>
        <dbReference type="EMBL" id="QSG05688.1"/>
    </source>
</evidence>
<feature type="region of interest" description="Disordered" evidence="1">
    <location>
        <begin position="37"/>
        <end position="85"/>
    </location>
</feature>
<evidence type="ECO:0000313" key="3">
    <source>
        <dbReference type="Proteomes" id="UP000663525"/>
    </source>
</evidence>
<dbReference type="EMBL" id="CP064787">
    <property type="protein sequence ID" value="QSG05688.1"/>
    <property type="molecule type" value="Genomic_DNA"/>
</dbReference>
<feature type="compositionally biased region" description="Basic and acidic residues" evidence="1">
    <location>
        <begin position="68"/>
        <end position="85"/>
    </location>
</feature>
<accession>A0A897N0A5</accession>
<reference evidence="2" key="1">
    <citation type="submission" date="2020-11" db="EMBL/GenBank/DDBJ databases">
        <title>Carbohydrate-dependent, anaerobic sulfur respiration: A novel catabolism in halophilic archaea.</title>
        <authorList>
            <person name="Sorokin D.Y."/>
            <person name="Messina E."/>
            <person name="Smedile F."/>
            <person name="La Cono V."/>
            <person name="Hallsworth J.E."/>
            <person name="Yakimov M.M."/>
        </authorList>
    </citation>
    <scope>NUCLEOTIDE SEQUENCE</scope>
    <source>
        <strain evidence="2">HSR12-1</strain>
    </source>
</reference>
<dbReference type="Proteomes" id="UP000663525">
    <property type="component" value="Chromosome"/>
</dbReference>
<proteinExistence type="predicted"/>
<protein>
    <submittedName>
        <fullName evidence="2">Uncharacterized protein</fullName>
    </submittedName>
</protein>
<organism evidence="2 3">
    <name type="scientific">Halapricum desulfuricans</name>
    <dbReference type="NCBI Taxonomy" id="2841257"/>
    <lineage>
        <taxon>Archaea</taxon>
        <taxon>Methanobacteriati</taxon>
        <taxon>Methanobacteriota</taxon>
        <taxon>Stenosarchaea group</taxon>
        <taxon>Halobacteria</taxon>
        <taxon>Halobacteriales</taxon>
        <taxon>Haloarculaceae</taxon>
        <taxon>Halapricum</taxon>
    </lineage>
</organism>
<sequence>MRSEKTTRWCVEDCESVSVESSDFAGRVTYHVRSGLPDRLRHSRGGAVDGRDQVWSGPLQIESVEGPSGERHSYPRVSRPKDDIR</sequence>
<gene>
    <name evidence="2" type="ORF">HSR121_1343</name>
</gene>
<evidence type="ECO:0000256" key="1">
    <source>
        <dbReference type="SAM" id="MobiDB-lite"/>
    </source>
</evidence>
<name>A0A897N0A5_9EURY</name>
<dbReference type="AlphaFoldDB" id="A0A897N0A5"/>